<dbReference type="Proteomes" id="UP001204953">
    <property type="component" value="Unassembled WGS sequence"/>
</dbReference>
<proteinExistence type="predicted"/>
<keyword evidence="2" id="KW-1185">Reference proteome</keyword>
<dbReference type="RefSeq" id="WP_254014942.1">
    <property type="nucleotide sequence ID" value="NZ_JAMZMM010000512.1"/>
</dbReference>
<evidence type="ECO:0000313" key="2">
    <source>
        <dbReference type="Proteomes" id="UP001204953"/>
    </source>
</evidence>
<organism evidence="1 2">
    <name type="scientific">Limnofasciculus baicalensis BBK-W-15</name>
    <dbReference type="NCBI Taxonomy" id="2699891"/>
    <lineage>
        <taxon>Bacteria</taxon>
        <taxon>Bacillati</taxon>
        <taxon>Cyanobacteriota</taxon>
        <taxon>Cyanophyceae</taxon>
        <taxon>Coleofasciculales</taxon>
        <taxon>Coleofasciculaceae</taxon>
        <taxon>Limnofasciculus</taxon>
        <taxon>Limnofasciculus baicalensis</taxon>
    </lineage>
</organism>
<name>A0AAE3H0V8_9CYAN</name>
<evidence type="ECO:0000313" key="1">
    <source>
        <dbReference type="EMBL" id="MCP2732217.1"/>
    </source>
</evidence>
<gene>
    <name evidence="1" type="ORF">NJ959_27685</name>
</gene>
<sequence length="93" mass="10682">MLLTRQQIKAKKRNAKRLGQLLQDAREELVQSIAMLEDTTIMEGIWQLPDVSGSHKAHSAIGQILAIANQWNDLNHFEIEEKLSLIESTFYQH</sequence>
<reference evidence="1" key="1">
    <citation type="submission" date="2022-06" db="EMBL/GenBank/DDBJ databases">
        <title>New cyanobacteria of genus Symplocastrum in benthos of Lake Baikal.</title>
        <authorList>
            <person name="Sorokovikova E."/>
            <person name="Tikhonova I."/>
            <person name="Krasnopeev A."/>
            <person name="Evseev P."/>
            <person name="Gladkikh A."/>
            <person name="Belykh O."/>
        </authorList>
    </citation>
    <scope>NUCLEOTIDE SEQUENCE</scope>
    <source>
        <strain evidence="1">BBK-W-15</strain>
    </source>
</reference>
<dbReference type="AlphaFoldDB" id="A0AAE3H0V8"/>
<dbReference type="EMBL" id="JAMZMM010000512">
    <property type="protein sequence ID" value="MCP2732217.1"/>
    <property type="molecule type" value="Genomic_DNA"/>
</dbReference>
<protein>
    <submittedName>
        <fullName evidence="1">Uncharacterized protein</fullName>
    </submittedName>
</protein>
<accession>A0AAE3H0V8</accession>
<comment type="caution">
    <text evidence="1">The sequence shown here is derived from an EMBL/GenBank/DDBJ whole genome shotgun (WGS) entry which is preliminary data.</text>
</comment>